<keyword evidence="4" id="KW-0326">Glycosidase</keyword>
<dbReference type="Proteomes" id="UP000256269">
    <property type="component" value="Unassembled WGS sequence"/>
</dbReference>
<keyword evidence="5" id="KW-0624">Polysaccharide degradation</keyword>
<evidence type="ECO:0000313" key="7">
    <source>
        <dbReference type="EMBL" id="REH33072.1"/>
    </source>
</evidence>
<dbReference type="InterPro" id="IPR015943">
    <property type="entry name" value="WD40/YVTN_repeat-like_dom_sf"/>
</dbReference>
<accession>A0A3E0GXF2</accession>
<organism evidence="7 8">
    <name type="scientific">Kutzneria buriramensis</name>
    <dbReference type="NCBI Taxonomy" id="1045776"/>
    <lineage>
        <taxon>Bacteria</taxon>
        <taxon>Bacillati</taxon>
        <taxon>Actinomycetota</taxon>
        <taxon>Actinomycetes</taxon>
        <taxon>Pseudonocardiales</taxon>
        <taxon>Pseudonocardiaceae</taxon>
        <taxon>Kutzneria</taxon>
    </lineage>
</organism>
<proteinExistence type="inferred from homology"/>
<keyword evidence="1" id="KW-0732">Signal</keyword>
<evidence type="ECO:0000256" key="6">
    <source>
        <dbReference type="ARBA" id="ARBA00037986"/>
    </source>
</evidence>
<dbReference type="SUPFAM" id="SSF110296">
    <property type="entry name" value="Oligoxyloglucan reducing end-specific cellobiohydrolase"/>
    <property type="match status" value="2"/>
</dbReference>
<sequence length="593" mass="61253">MGPNASGGYLAFTPAAPARLFVLPDGADRVFRSDDHGVTWAKPAQLGTPNMSGDHIAADPTDGDVVYVAASVLGGGEGHVFRSSDGARTFRPILDDKADITDVATSGRKVYAAGTSGVFASDDRGAHWRLLSGSPAGAKRLVLDGSTLFVATDNAVYRIDNGSTAKLPVPGDIFVEYLAGRGQVVVASQERDGSAVISTDGGRSWRPMTGPWGTDWVSFLAITPGGDIQTQTLQPSDGTSARKNTWVSHDNGRHWTAEPAALPALDLYSDLGSFPDRPRELVISAAAGIYTTTDSAKFRRIGVPAASVNAMAVSGSALVAGTSVDSYRSTSALGNRLPAGYQDWGWTGKAPATIGNGIGGLAALPGKDMVRVRNAFCPDPCISLERSHDGGATWQATAPMVPGGTRSVAADPSTIYVATYLTSASLYTSTDGGKTLTPRSYDGADGAWAVATDAHGSVWIADHAGLFHSTDSGVTAVKVFAGNVEGVAVQGTTVVAVGDKIVKISRDGGKTFTDSGLTADYDAVALGPDGSVYVGSHSGPNGPGHGLLRSRDGQHWTDLSAGLPDRDVRSLLTTGDWLFVGTGSSGIYRLPLG</sequence>
<dbReference type="Gene3D" id="2.130.10.10">
    <property type="entry name" value="YVTN repeat-like/Quinoprotein amine dehydrogenase"/>
    <property type="match status" value="3"/>
</dbReference>
<keyword evidence="3" id="KW-0119">Carbohydrate metabolism</keyword>
<evidence type="ECO:0000313" key="8">
    <source>
        <dbReference type="Proteomes" id="UP000256269"/>
    </source>
</evidence>
<dbReference type="GO" id="GO:0000272">
    <property type="term" value="P:polysaccharide catabolic process"/>
    <property type="evidence" value="ECO:0007669"/>
    <property type="project" value="UniProtKB-KW"/>
</dbReference>
<evidence type="ECO:0000256" key="1">
    <source>
        <dbReference type="ARBA" id="ARBA00022729"/>
    </source>
</evidence>
<evidence type="ECO:0000256" key="3">
    <source>
        <dbReference type="ARBA" id="ARBA00023277"/>
    </source>
</evidence>
<evidence type="ECO:0008006" key="9">
    <source>
        <dbReference type="Google" id="ProtNLM"/>
    </source>
</evidence>
<dbReference type="AlphaFoldDB" id="A0A3E0GXF2"/>
<dbReference type="PANTHER" id="PTHR43739:SF2">
    <property type="entry name" value="OLIGOXYLOGLUCAN-REDUCING END-SPECIFIC XYLOGLUCANASE-RELATED"/>
    <property type="match status" value="1"/>
</dbReference>
<evidence type="ECO:0000256" key="2">
    <source>
        <dbReference type="ARBA" id="ARBA00022801"/>
    </source>
</evidence>
<dbReference type="GO" id="GO:0010411">
    <property type="term" value="P:xyloglucan metabolic process"/>
    <property type="evidence" value="ECO:0007669"/>
    <property type="project" value="TreeGrafter"/>
</dbReference>
<keyword evidence="2" id="KW-0378">Hydrolase</keyword>
<evidence type="ECO:0000256" key="5">
    <source>
        <dbReference type="ARBA" id="ARBA00023326"/>
    </source>
</evidence>
<keyword evidence="8" id="KW-1185">Reference proteome</keyword>
<name>A0A3E0GXF2_9PSEU</name>
<reference evidence="7 8" key="1">
    <citation type="submission" date="2018-08" db="EMBL/GenBank/DDBJ databases">
        <title>Genomic Encyclopedia of Archaeal and Bacterial Type Strains, Phase II (KMG-II): from individual species to whole genera.</title>
        <authorList>
            <person name="Goeker M."/>
        </authorList>
    </citation>
    <scope>NUCLEOTIDE SEQUENCE [LARGE SCALE GENOMIC DNA]</scope>
    <source>
        <strain evidence="7 8">DSM 45791</strain>
    </source>
</reference>
<comment type="similarity">
    <text evidence="6">Belongs to the glycosyl hydrolase 74 family.</text>
</comment>
<dbReference type="EMBL" id="QUNO01000020">
    <property type="protein sequence ID" value="REH33072.1"/>
    <property type="molecule type" value="Genomic_DNA"/>
</dbReference>
<evidence type="ECO:0000256" key="4">
    <source>
        <dbReference type="ARBA" id="ARBA00023295"/>
    </source>
</evidence>
<comment type="caution">
    <text evidence="7">The sequence shown here is derived from an EMBL/GenBank/DDBJ whole genome shotgun (WGS) entry which is preliminary data.</text>
</comment>
<dbReference type="GO" id="GO:0016798">
    <property type="term" value="F:hydrolase activity, acting on glycosyl bonds"/>
    <property type="evidence" value="ECO:0007669"/>
    <property type="project" value="UniProtKB-KW"/>
</dbReference>
<dbReference type="PANTHER" id="PTHR43739">
    <property type="entry name" value="XYLOGLUCANASE (EUROFUNG)"/>
    <property type="match status" value="1"/>
</dbReference>
<dbReference type="CDD" id="cd15482">
    <property type="entry name" value="Sialidase_non-viral"/>
    <property type="match status" value="2"/>
</dbReference>
<gene>
    <name evidence="7" type="ORF">BCF44_120144</name>
</gene>
<protein>
    <recommendedName>
        <fullName evidence="9">BNR/Asp-box repeat protein</fullName>
    </recommendedName>
</protein>
<dbReference type="InterPro" id="IPR052025">
    <property type="entry name" value="Xyloglucanase_GH74"/>
</dbReference>